<protein>
    <submittedName>
        <fullName evidence="3">Calcineurin-like phosphoesterase superfamily domain protein</fullName>
    </submittedName>
</protein>
<organism evidence="3 4">
    <name type="scientific">Maioricimonas rarisocia</name>
    <dbReference type="NCBI Taxonomy" id="2528026"/>
    <lineage>
        <taxon>Bacteria</taxon>
        <taxon>Pseudomonadati</taxon>
        <taxon>Planctomycetota</taxon>
        <taxon>Planctomycetia</taxon>
        <taxon>Planctomycetales</taxon>
        <taxon>Planctomycetaceae</taxon>
        <taxon>Maioricimonas</taxon>
    </lineage>
</organism>
<dbReference type="SUPFAM" id="SSF56300">
    <property type="entry name" value="Metallo-dependent phosphatases"/>
    <property type="match status" value="1"/>
</dbReference>
<dbReference type="EMBL" id="CP036275">
    <property type="protein sequence ID" value="QDU36527.1"/>
    <property type="molecule type" value="Genomic_DNA"/>
</dbReference>
<gene>
    <name evidence="3" type="ORF">Mal4_08140</name>
</gene>
<dbReference type="InterPro" id="IPR051693">
    <property type="entry name" value="UPF0046_metallophosphoest"/>
</dbReference>
<feature type="domain" description="Calcineurin-like phosphoesterase" evidence="2">
    <location>
        <begin position="1"/>
        <end position="197"/>
    </location>
</feature>
<dbReference type="RefSeq" id="WP_145367179.1">
    <property type="nucleotide sequence ID" value="NZ_CP036275.1"/>
</dbReference>
<comment type="similarity">
    <text evidence="1">Belongs to the metallophosphoesterase superfamily. YfcE family.</text>
</comment>
<keyword evidence="4" id="KW-1185">Reference proteome</keyword>
<dbReference type="Pfam" id="PF12850">
    <property type="entry name" value="Metallophos_2"/>
    <property type="match status" value="1"/>
</dbReference>
<name>A0A517Z228_9PLAN</name>
<evidence type="ECO:0000259" key="2">
    <source>
        <dbReference type="Pfam" id="PF12850"/>
    </source>
</evidence>
<evidence type="ECO:0000313" key="4">
    <source>
        <dbReference type="Proteomes" id="UP000320496"/>
    </source>
</evidence>
<evidence type="ECO:0000313" key="3">
    <source>
        <dbReference type="EMBL" id="QDU36527.1"/>
    </source>
</evidence>
<dbReference type="PANTHER" id="PTHR12905:SF0">
    <property type="entry name" value="CALCINEURIN-LIKE PHOSPHOESTERASE DOMAIN-CONTAINING PROTEIN"/>
    <property type="match status" value="1"/>
</dbReference>
<proteinExistence type="inferred from homology"/>
<dbReference type="OrthoDB" id="332939at2"/>
<dbReference type="Proteomes" id="UP000320496">
    <property type="component" value="Chromosome"/>
</dbReference>
<dbReference type="KEGG" id="mri:Mal4_08140"/>
<dbReference type="Gene3D" id="3.60.21.10">
    <property type="match status" value="1"/>
</dbReference>
<dbReference type="PANTHER" id="PTHR12905">
    <property type="entry name" value="METALLOPHOSPHOESTERASE"/>
    <property type="match status" value="1"/>
</dbReference>
<dbReference type="AlphaFoldDB" id="A0A517Z228"/>
<evidence type="ECO:0000256" key="1">
    <source>
        <dbReference type="ARBA" id="ARBA00008950"/>
    </source>
</evidence>
<dbReference type="InterPro" id="IPR024654">
    <property type="entry name" value="Calcineurin-like_PHP_lpxH"/>
</dbReference>
<reference evidence="3 4" key="1">
    <citation type="submission" date="2019-02" db="EMBL/GenBank/DDBJ databases">
        <title>Deep-cultivation of Planctomycetes and their phenomic and genomic characterization uncovers novel biology.</title>
        <authorList>
            <person name="Wiegand S."/>
            <person name="Jogler M."/>
            <person name="Boedeker C."/>
            <person name="Pinto D."/>
            <person name="Vollmers J."/>
            <person name="Rivas-Marin E."/>
            <person name="Kohn T."/>
            <person name="Peeters S.H."/>
            <person name="Heuer A."/>
            <person name="Rast P."/>
            <person name="Oberbeckmann S."/>
            <person name="Bunk B."/>
            <person name="Jeske O."/>
            <person name="Meyerdierks A."/>
            <person name="Storesund J.E."/>
            <person name="Kallscheuer N."/>
            <person name="Luecker S."/>
            <person name="Lage O.M."/>
            <person name="Pohl T."/>
            <person name="Merkel B.J."/>
            <person name="Hornburger P."/>
            <person name="Mueller R.-W."/>
            <person name="Bruemmer F."/>
            <person name="Labrenz M."/>
            <person name="Spormann A.M."/>
            <person name="Op den Camp H."/>
            <person name="Overmann J."/>
            <person name="Amann R."/>
            <person name="Jetten M.S.M."/>
            <person name="Mascher T."/>
            <person name="Medema M.H."/>
            <person name="Devos D.P."/>
            <person name="Kaster A.-K."/>
            <person name="Ovreas L."/>
            <person name="Rohde M."/>
            <person name="Galperin M.Y."/>
            <person name="Jogler C."/>
        </authorList>
    </citation>
    <scope>NUCLEOTIDE SEQUENCE [LARGE SCALE GENOMIC DNA]</scope>
    <source>
        <strain evidence="3 4">Mal4</strain>
    </source>
</reference>
<accession>A0A517Z228</accession>
<dbReference type="InterPro" id="IPR029052">
    <property type="entry name" value="Metallo-depent_PP-like"/>
</dbReference>
<sequence>MKLLLFSDVHRDLEAVRRLVERATDVDVAIGAGDFATCRKGLQPIIDALQQMPCPVVLVAGNAESTGELQTACDDWSDGHVLHGSGVTVEGVTFYGLGGAVPVTPFGSWSYDLTEDEATALLADCPNNAVLVTHSPPKGAVDRDSGGRSLGSQAVRATVERTHPRLVVCGHIHASANRQEDLAGTPIVNAGPIGIVWDLDLGETVA</sequence>